<accession>A0A5D8ZWN9</accession>
<dbReference type="Proteomes" id="UP000323884">
    <property type="component" value="Unassembled WGS sequence"/>
</dbReference>
<name>A0A5D8ZWN9_9FLAO</name>
<geneLocation type="plasmid" evidence="2">
    <name>unnamed1</name>
</geneLocation>
<sequence>MKKKEELSPECIKHIRVVKDRVDLLNRKWKTFILDKPYYTGKIRFRVLKRQTGITPNALPKELKNLKMNSLVKQTENNSLFVFYKA</sequence>
<evidence type="ECO:0000259" key="1">
    <source>
        <dbReference type="PROSITE" id="PS51118"/>
    </source>
</evidence>
<dbReference type="EMBL" id="VTRU01000001">
    <property type="protein sequence ID" value="TZF99385.1"/>
    <property type="molecule type" value="Genomic_DNA"/>
</dbReference>
<feature type="domain" description="HTH hxlR-type" evidence="1">
    <location>
        <begin position="11"/>
        <end position="86"/>
    </location>
</feature>
<dbReference type="SUPFAM" id="SSF46785">
    <property type="entry name" value="Winged helix' DNA-binding domain"/>
    <property type="match status" value="1"/>
</dbReference>
<evidence type="ECO:0000313" key="2">
    <source>
        <dbReference type="EMBL" id="TZF99385.1"/>
    </source>
</evidence>
<proteinExistence type="predicted"/>
<protein>
    <recommendedName>
        <fullName evidence="1">HTH hxlR-type domain-containing protein</fullName>
    </recommendedName>
</protein>
<reference evidence="2 3" key="1">
    <citation type="submission" date="2019-08" db="EMBL/GenBank/DDBJ databases">
        <title>Draft genome sequence of Chryseobacterium sp. Gsoil 183.</title>
        <authorList>
            <person name="Im W.-T."/>
        </authorList>
    </citation>
    <scope>NUCLEOTIDE SEQUENCE [LARGE SCALE GENOMIC DNA]</scope>
    <source>
        <strain evidence="2 3">Gsoil 183</strain>
        <plasmid evidence="2">unnamed1</plasmid>
    </source>
</reference>
<evidence type="ECO:0000313" key="3">
    <source>
        <dbReference type="Proteomes" id="UP000323884"/>
    </source>
</evidence>
<dbReference type="InterPro" id="IPR002577">
    <property type="entry name" value="HTH_HxlR"/>
</dbReference>
<dbReference type="RefSeq" id="WP_149386498.1">
    <property type="nucleotide sequence ID" value="NZ_VTRU01000001.1"/>
</dbReference>
<dbReference type="OrthoDB" id="769662at2"/>
<dbReference type="PROSITE" id="PS51118">
    <property type="entry name" value="HTH_HXLR"/>
    <property type="match status" value="1"/>
</dbReference>
<organism evidence="2 3">
    <name type="scientific">Chryseobacterium panacisoli</name>
    <dbReference type="NCBI Taxonomy" id="1807141"/>
    <lineage>
        <taxon>Bacteria</taxon>
        <taxon>Pseudomonadati</taxon>
        <taxon>Bacteroidota</taxon>
        <taxon>Flavobacteriia</taxon>
        <taxon>Flavobacteriales</taxon>
        <taxon>Weeksellaceae</taxon>
        <taxon>Chryseobacterium group</taxon>
        <taxon>Chryseobacterium</taxon>
    </lineage>
</organism>
<dbReference type="Gene3D" id="1.10.10.10">
    <property type="entry name" value="Winged helix-like DNA-binding domain superfamily/Winged helix DNA-binding domain"/>
    <property type="match status" value="1"/>
</dbReference>
<dbReference type="Pfam" id="PF01638">
    <property type="entry name" value="HxlR"/>
    <property type="match status" value="1"/>
</dbReference>
<keyword evidence="3" id="KW-1185">Reference proteome</keyword>
<dbReference type="InterPro" id="IPR036390">
    <property type="entry name" value="WH_DNA-bd_sf"/>
</dbReference>
<dbReference type="AlphaFoldDB" id="A0A5D8ZWN9"/>
<comment type="caution">
    <text evidence="2">The sequence shown here is derived from an EMBL/GenBank/DDBJ whole genome shotgun (WGS) entry which is preliminary data.</text>
</comment>
<gene>
    <name evidence="2" type="ORF">FW781_05520</name>
</gene>
<keyword evidence="2" id="KW-0614">Plasmid</keyword>
<dbReference type="InterPro" id="IPR036388">
    <property type="entry name" value="WH-like_DNA-bd_sf"/>
</dbReference>